<evidence type="ECO:0000313" key="9">
    <source>
        <dbReference type="EMBL" id="GAA2734951.1"/>
    </source>
</evidence>
<dbReference type="EC" id="3.2.1.26" evidence="2"/>
<dbReference type="SUPFAM" id="SSF75005">
    <property type="entry name" value="Arabinanase/levansucrase/invertase"/>
    <property type="match status" value="1"/>
</dbReference>
<feature type="domain" description="Glycosyl hydrolase family 32 N-terminal" evidence="7">
    <location>
        <begin position="24"/>
        <end position="337"/>
    </location>
</feature>
<dbReference type="PANTHER" id="PTHR43101">
    <property type="entry name" value="BETA-FRUCTOSIDASE"/>
    <property type="match status" value="1"/>
</dbReference>
<evidence type="ECO:0000256" key="2">
    <source>
        <dbReference type="ARBA" id="ARBA00012758"/>
    </source>
</evidence>
<name>A0ABN3UL24_9MICO</name>
<dbReference type="SMART" id="SM00640">
    <property type="entry name" value="Glyco_32"/>
    <property type="match status" value="1"/>
</dbReference>
<keyword evidence="4 5" id="KW-0326">Glycosidase</keyword>
<keyword evidence="3 5" id="KW-0378">Hydrolase</keyword>
<sequence length="508" mass="54937">MSTPDPRPSLVDLAEQDRHRPRFHFVSPAGWLNDPNGLTQWDGTYHLFYQYNPTSALHSRIHWGHATSADLVTWTDQPIALVPGDDGPDRDGCWSGVLVDDGGTPTVIYSGRHDERELACVATGSADLNTWVKDPANPVIAEYPQGLELTAYRDHCVWREDGRWRHLVGSGLVGEGGTALLYESTDLRTWDYVGPLITGDATTGTVEAGDWTGTMWECVDLFRPPLADATGAADGSDPVDVLVFSAWDSGVTHYPLYWTGRYAGDAFDPHELHRLDYGGRYFYAPQSFRDEGGRRLVFGWLQEGRTDEAMEAAGWSGVMSLPRVLTLGADGALLQAPAPEVAALRQDATTYAAQGLSSHPLDLGSGEQRDLELSVVLEPGAAVALTLAASPDGEEATVVSISRGTADPGRATVLLDRSRSSTDEKVDLGPRSGPVPVGEDGRVELRVLLDHSALEVFANGRALTARIYPTRADAVHVSVALVDGVAGLEAATTWSMRDVWDGPRPLYP</sequence>
<dbReference type="InterPro" id="IPR013148">
    <property type="entry name" value="Glyco_hydro_32_N"/>
</dbReference>
<dbReference type="InterPro" id="IPR051214">
    <property type="entry name" value="GH32_Enzymes"/>
</dbReference>
<dbReference type="Proteomes" id="UP001501326">
    <property type="component" value="Unassembled WGS sequence"/>
</dbReference>
<dbReference type="GO" id="GO:0016787">
    <property type="term" value="F:hydrolase activity"/>
    <property type="evidence" value="ECO:0007669"/>
    <property type="project" value="UniProtKB-KW"/>
</dbReference>
<dbReference type="SUPFAM" id="SSF49899">
    <property type="entry name" value="Concanavalin A-like lectins/glucanases"/>
    <property type="match status" value="1"/>
</dbReference>
<reference evidence="9 10" key="1">
    <citation type="journal article" date="2019" name="Int. J. Syst. Evol. Microbiol.">
        <title>The Global Catalogue of Microorganisms (GCM) 10K type strain sequencing project: providing services to taxonomists for standard genome sequencing and annotation.</title>
        <authorList>
            <consortium name="The Broad Institute Genomics Platform"/>
            <consortium name="The Broad Institute Genome Sequencing Center for Infectious Disease"/>
            <person name="Wu L."/>
            <person name="Ma J."/>
        </authorList>
    </citation>
    <scope>NUCLEOTIDE SEQUENCE [LARGE SCALE GENOMIC DNA]</scope>
    <source>
        <strain evidence="9 10">JCM 16378</strain>
    </source>
</reference>
<dbReference type="InterPro" id="IPR023296">
    <property type="entry name" value="Glyco_hydro_beta-prop_sf"/>
</dbReference>
<dbReference type="RefSeq" id="WP_344191971.1">
    <property type="nucleotide sequence ID" value="NZ_BAAARN010000001.1"/>
</dbReference>
<evidence type="ECO:0000256" key="4">
    <source>
        <dbReference type="ARBA" id="ARBA00023295"/>
    </source>
</evidence>
<feature type="compositionally biased region" description="Basic and acidic residues" evidence="6">
    <location>
        <begin position="418"/>
        <end position="428"/>
    </location>
</feature>
<protein>
    <recommendedName>
        <fullName evidence="2">beta-fructofuranosidase</fullName>
        <ecNumber evidence="2">3.2.1.26</ecNumber>
    </recommendedName>
</protein>
<dbReference type="Gene3D" id="2.115.10.20">
    <property type="entry name" value="Glycosyl hydrolase domain, family 43"/>
    <property type="match status" value="1"/>
</dbReference>
<evidence type="ECO:0000256" key="3">
    <source>
        <dbReference type="ARBA" id="ARBA00022801"/>
    </source>
</evidence>
<comment type="similarity">
    <text evidence="1 5">Belongs to the glycosyl hydrolase 32 family.</text>
</comment>
<feature type="domain" description="Glycosyl hydrolase family 32 C-terminal" evidence="8">
    <location>
        <begin position="340"/>
        <end position="494"/>
    </location>
</feature>
<dbReference type="CDD" id="cd08996">
    <property type="entry name" value="GH32_FFase"/>
    <property type="match status" value="1"/>
</dbReference>
<organism evidence="9 10">
    <name type="scientific">Pedococcus aerophilus</name>
    <dbReference type="NCBI Taxonomy" id="436356"/>
    <lineage>
        <taxon>Bacteria</taxon>
        <taxon>Bacillati</taxon>
        <taxon>Actinomycetota</taxon>
        <taxon>Actinomycetes</taxon>
        <taxon>Micrococcales</taxon>
        <taxon>Intrasporangiaceae</taxon>
        <taxon>Pedococcus</taxon>
    </lineage>
</organism>
<keyword evidence="10" id="KW-1185">Reference proteome</keyword>
<dbReference type="InterPro" id="IPR001362">
    <property type="entry name" value="Glyco_hydro_32"/>
</dbReference>
<evidence type="ECO:0000259" key="8">
    <source>
        <dbReference type="Pfam" id="PF08244"/>
    </source>
</evidence>
<evidence type="ECO:0000256" key="6">
    <source>
        <dbReference type="SAM" id="MobiDB-lite"/>
    </source>
</evidence>
<evidence type="ECO:0000256" key="5">
    <source>
        <dbReference type="RuleBase" id="RU362110"/>
    </source>
</evidence>
<evidence type="ECO:0000313" key="10">
    <source>
        <dbReference type="Proteomes" id="UP001501326"/>
    </source>
</evidence>
<evidence type="ECO:0000259" key="7">
    <source>
        <dbReference type="Pfam" id="PF00251"/>
    </source>
</evidence>
<evidence type="ECO:0000256" key="1">
    <source>
        <dbReference type="ARBA" id="ARBA00009902"/>
    </source>
</evidence>
<dbReference type="InterPro" id="IPR013320">
    <property type="entry name" value="ConA-like_dom_sf"/>
</dbReference>
<dbReference type="Pfam" id="PF08244">
    <property type="entry name" value="Glyco_hydro_32C"/>
    <property type="match status" value="1"/>
</dbReference>
<gene>
    <name evidence="9" type="ORF">GCM10009867_16180</name>
</gene>
<dbReference type="PANTHER" id="PTHR43101:SF1">
    <property type="entry name" value="BETA-FRUCTOSIDASE"/>
    <property type="match status" value="1"/>
</dbReference>
<dbReference type="Gene3D" id="2.60.120.560">
    <property type="entry name" value="Exo-inulinase, domain 1"/>
    <property type="match status" value="1"/>
</dbReference>
<dbReference type="InterPro" id="IPR013189">
    <property type="entry name" value="Glyco_hydro_32_C"/>
</dbReference>
<dbReference type="EMBL" id="BAAARN010000001">
    <property type="protein sequence ID" value="GAA2734951.1"/>
    <property type="molecule type" value="Genomic_DNA"/>
</dbReference>
<accession>A0ABN3UL24</accession>
<dbReference type="Pfam" id="PF00251">
    <property type="entry name" value="Glyco_hydro_32N"/>
    <property type="match status" value="1"/>
</dbReference>
<comment type="caution">
    <text evidence="9">The sequence shown here is derived from an EMBL/GenBank/DDBJ whole genome shotgun (WGS) entry which is preliminary data.</text>
</comment>
<feature type="region of interest" description="Disordered" evidence="6">
    <location>
        <begin position="418"/>
        <end position="437"/>
    </location>
</feature>
<proteinExistence type="inferred from homology"/>